<comment type="similarity">
    <text evidence="2">Belongs to the bacterial sugar transferase family.</text>
</comment>
<reference evidence="10 11" key="1">
    <citation type="journal article" date="2013" name="Genome Announc.">
        <title>Draft Genome Sequence of Sphingobium ummariense Strain RL-3, a Hexachlorocyclohexane-Degrading Bacterium.</title>
        <authorList>
            <person name="Kohli P."/>
            <person name="Dua A."/>
            <person name="Sangwan N."/>
            <person name="Oldach P."/>
            <person name="Khurana J.P."/>
            <person name="Lal R."/>
        </authorList>
    </citation>
    <scope>NUCLEOTIDE SEQUENCE [LARGE SCALE GENOMIC DNA]</scope>
    <source>
        <strain evidence="10 11">RL-3</strain>
    </source>
</reference>
<evidence type="ECO:0000256" key="8">
    <source>
        <dbReference type="SAM" id="Phobius"/>
    </source>
</evidence>
<evidence type="ECO:0000256" key="4">
    <source>
        <dbReference type="ARBA" id="ARBA00022692"/>
    </source>
</evidence>
<dbReference type="PANTHER" id="PTHR30576:SF0">
    <property type="entry name" value="UNDECAPRENYL-PHOSPHATE N-ACETYLGALACTOSAMINYL 1-PHOSPHATE TRANSFERASE-RELATED"/>
    <property type="match status" value="1"/>
</dbReference>
<feature type="transmembrane region" description="Helical" evidence="8">
    <location>
        <begin position="281"/>
        <end position="305"/>
    </location>
</feature>
<dbReference type="PANTHER" id="PTHR30576">
    <property type="entry name" value="COLANIC BIOSYNTHESIS UDP-GLUCOSE LIPID CARRIER TRANSFERASE"/>
    <property type="match status" value="1"/>
</dbReference>
<keyword evidence="6 8" id="KW-0472">Membrane</keyword>
<evidence type="ECO:0000256" key="3">
    <source>
        <dbReference type="ARBA" id="ARBA00022679"/>
    </source>
</evidence>
<dbReference type="EMBL" id="AUWY01000118">
    <property type="protein sequence ID" value="EQB30686.1"/>
    <property type="molecule type" value="Genomic_DNA"/>
</dbReference>
<dbReference type="InterPro" id="IPR003362">
    <property type="entry name" value="Bact_transf"/>
</dbReference>
<evidence type="ECO:0000256" key="5">
    <source>
        <dbReference type="ARBA" id="ARBA00022989"/>
    </source>
</evidence>
<keyword evidence="11" id="KW-1185">Reference proteome</keyword>
<evidence type="ECO:0000259" key="9">
    <source>
        <dbReference type="Pfam" id="PF02397"/>
    </source>
</evidence>
<dbReference type="STRING" id="1346791.M529_18255"/>
<feature type="transmembrane region" description="Helical" evidence="8">
    <location>
        <begin position="121"/>
        <end position="141"/>
    </location>
</feature>
<dbReference type="InterPro" id="IPR017475">
    <property type="entry name" value="EPS_sugar_tfrase"/>
</dbReference>
<dbReference type="GO" id="GO:0016780">
    <property type="term" value="F:phosphotransferase activity, for other substituted phosphate groups"/>
    <property type="evidence" value="ECO:0007669"/>
    <property type="project" value="TreeGrafter"/>
</dbReference>
<dbReference type="InterPro" id="IPR017464">
    <property type="entry name" value="Sugar_tfrase_EpsB_2"/>
</dbReference>
<comment type="subcellular location">
    <subcellularLocation>
        <location evidence="1">Membrane</location>
        <topology evidence="1">Multi-pass membrane protein</topology>
    </subcellularLocation>
</comment>
<name>T0IY78_9SPHN</name>
<evidence type="ECO:0000256" key="7">
    <source>
        <dbReference type="ARBA" id="ARBA00023169"/>
    </source>
</evidence>
<dbReference type="AlphaFoldDB" id="T0IY78"/>
<evidence type="ECO:0000313" key="10">
    <source>
        <dbReference type="EMBL" id="EQB30686.1"/>
    </source>
</evidence>
<dbReference type="GO" id="GO:0016020">
    <property type="term" value="C:membrane"/>
    <property type="evidence" value="ECO:0007669"/>
    <property type="project" value="UniProtKB-SubCell"/>
</dbReference>
<dbReference type="Proteomes" id="UP000015523">
    <property type="component" value="Unassembled WGS sequence"/>
</dbReference>
<evidence type="ECO:0000313" key="11">
    <source>
        <dbReference type="Proteomes" id="UP000015523"/>
    </source>
</evidence>
<dbReference type="NCBIfam" id="TIGR03013">
    <property type="entry name" value="EpsB_2"/>
    <property type="match status" value="1"/>
</dbReference>
<protein>
    <submittedName>
        <fullName evidence="10">Sugar transferase</fullName>
    </submittedName>
</protein>
<dbReference type="NCBIfam" id="TIGR03025">
    <property type="entry name" value="EPS_sugtrans"/>
    <property type="match status" value="1"/>
</dbReference>
<keyword evidence="3 10" id="KW-0808">Transferase</keyword>
<evidence type="ECO:0000256" key="1">
    <source>
        <dbReference type="ARBA" id="ARBA00004141"/>
    </source>
</evidence>
<dbReference type="GO" id="GO:0000271">
    <property type="term" value="P:polysaccharide biosynthetic process"/>
    <property type="evidence" value="ECO:0007669"/>
    <property type="project" value="UniProtKB-KW"/>
</dbReference>
<proteinExistence type="inferred from homology"/>
<evidence type="ECO:0000256" key="6">
    <source>
        <dbReference type="ARBA" id="ARBA00023136"/>
    </source>
</evidence>
<feature type="domain" description="Bacterial sugar transferase" evidence="9">
    <location>
        <begin position="279"/>
        <end position="462"/>
    </location>
</feature>
<keyword evidence="5 8" id="KW-1133">Transmembrane helix</keyword>
<gene>
    <name evidence="10" type="ORF">M529_18255</name>
</gene>
<comment type="caution">
    <text evidence="10">The sequence shown here is derived from an EMBL/GenBank/DDBJ whole genome shotgun (WGS) entry which is preliminary data.</text>
</comment>
<dbReference type="eggNOG" id="COG2148">
    <property type="taxonomic scope" value="Bacteria"/>
</dbReference>
<feature type="transmembrane region" description="Helical" evidence="8">
    <location>
        <begin position="58"/>
        <end position="76"/>
    </location>
</feature>
<accession>T0IY78</accession>
<evidence type="ECO:0000256" key="2">
    <source>
        <dbReference type="ARBA" id="ARBA00006464"/>
    </source>
</evidence>
<sequence>MGWALRMIRLFKHYVPHAVLLLGLLDFVLLLCAAEGGWILRARQIGMDVDHVLTRLPPLLTFAIAIQTGMIAVGVYGTEALQSIRFAFARLLVAISLGVIFLSVLYFLLPGITLWRSNSLYAMMLALTLLLAVRLLLGSMLGGEAFKRRLVVLGAGDRASRIRQIEQRKGSGFLVVNYIAMNDGPQVIEDAINRNAIYNLADFVVRMGASEVVLALEERRNALPLQDLLRIKTTGVHVNEISTFLERETGRVDLDSVNPSWLIFSDGFSAGRRLSSMAKRLFDIVASLILLVLTSPVILIGAILVKLDSKGPAFYRQERVGLYGQEFWIVKLRTMRQDAEVAGQAVWAEKDDPRITRLGYWLRKLRIDELPQSWTVLKGEMSFVGPRPERRQFVEDLEQHLRYYAERHMVKPGITGWAQINYPYGASIEDSRNKLEYDLYYAKNYTPFLDLLILIQTVRVILWPDGAR</sequence>
<keyword evidence="7" id="KW-0270">Exopolysaccharide synthesis</keyword>
<organism evidence="10 11">
    <name type="scientific">Sphingobium ummariense RL-3</name>
    <dbReference type="NCBI Taxonomy" id="1346791"/>
    <lineage>
        <taxon>Bacteria</taxon>
        <taxon>Pseudomonadati</taxon>
        <taxon>Pseudomonadota</taxon>
        <taxon>Alphaproteobacteria</taxon>
        <taxon>Sphingomonadales</taxon>
        <taxon>Sphingomonadaceae</taxon>
        <taxon>Sphingobium</taxon>
    </lineage>
</organism>
<feature type="transmembrane region" description="Helical" evidence="8">
    <location>
        <begin position="88"/>
        <end position="109"/>
    </location>
</feature>
<dbReference type="Pfam" id="PF02397">
    <property type="entry name" value="Bac_transf"/>
    <property type="match status" value="1"/>
</dbReference>
<keyword evidence="4 8" id="KW-0812">Transmembrane</keyword>
<dbReference type="PATRIC" id="fig|1346791.3.peg.3521"/>